<proteinExistence type="predicted"/>
<sequence length="61" mass="6956">MDKFSGKRIFLKIKKPVVKKLTTGSIGNEFRIKFSAFVFSRKNRNEILHGLTGNRNGAVFI</sequence>
<reference evidence="1 2" key="1">
    <citation type="submission" date="2016-07" db="EMBL/GenBank/DDBJ databases">
        <title>Revisiting the Taxonomy of the Elizabethkingia Genus based on Whole-Genome Sequencing, Optical Mapping, and MALDI-TOF.</title>
        <authorList>
            <person name="Nicholson A.C."/>
        </authorList>
    </citation>
    <scope>NUCLEOTIDE SEQUENCE [LARGE SCALE GENOMIC DNA]</scope>
    <source>
        <strain evidence="1 2">C1558</strain>
    </source>
</reference>
<gene>
    <name evidence="1" type="ORF">BB021_11575</name>
</gene>
<organism evidence="1 2">
    <name type="scientific">Elizabethkingia ursingii</name>
    <dbReference type="NCBI Taxonomy" id="1756150"/>
    <lineage>
        <taxon>Bacteria</taxon>
        <taxon>Pseudomonadati</taxon>
        <taxon>Bacteroidota</taxon>
        <taxon>Flavobacteriia</taxon>
        <taxon>Flavobacteriales</taxon>
        <taxon>Weeksellaceae</taxon>
        <taxon>Elizabethkingia</taxon>
    </lineage>
</organism>
<evidence type="ECO:0000313" key="1">
    <source>
        <dbReference type="EMBL" id="OPB85699.1"/>
    </source>
</evidence>
<dbReference type="EMBL" id="MBDS01000018">
    <property type="protein sequence ID" value="OPB85699.1"/>
    <property type="molecule type" value="Genomic_DNA"/>
</dbReference>
<evidence type="ECO:0000313" key="2">
    <source>
        <dbReference type="Proteomes" id="UP000190016"/>
    </source>
</evidence>
<accession>A0ABX3N457</accession>
<dbReference type="Proteomes" id="UP000190016">
    <property type="component" value="Unassembled WGS sequence"/>
</dbReference>
<name>A0ABX3N457_9FLAO</name>
<keyword evidence="2" id="KW-1185">Reference proteome</keyword>
<comment type="caution">
    <text evidence="1">The sequence shown here is derived from an EMBL/GenBank/DDBJ whole genome shotgun (WGS) entry which is preliminary data.</text>
</comment>
<protein>
    <submittedName>
        <fullName evidence="1">Uncharacterized protein</fullName>
    </submittedName>
</protein>